<feature type="domain" description="Myb/SANT-like" evidence="2">
    <location>
        <begin position="20"/>
        <end position="114"/>
    </location>
</feature>
<dbReference type="InterPro" id="IPR024752">
    <property type="entry name" value="Myb/SANT-like_dom"/>
</dbReference>
<protein>
    <submittedName>
        <fullName evidence="3">Myb_DNA-bind_3 domain-containing protein</fullName>
    </submittedName>
</protein>
<dbReference type="STRING" id="3775.A0A1Q3D355"/>
<dbReference type="PANTHER" id="PTHR31704:SF37">
    <property type="entry name" value="HEAT SHOCK PROTEIN"/>
    <property type="match status" value="1"/>
</dbReference>
<evidence type="ECO:0000313" key="3">
    <source>
        <dbReference type="EMBL" id="GAV86927.1"/>
    </source>
</evidence>
<feature type="region of interest" description="Disordered" evidence="1">
    <location>
        <begin position="193"/>
        <end position="212"/>
    </location>
</feature>
<accession>A0A1Q3D355</accession>
<sequence>MGKGNKVTGIGSVNDVDKANWTPTLVNMFCDACAEEIECGVKPHHHFTKSGWKNVLDGFNKRAEVSYNRGLLKNKWDNLKKDYLLWKELIGKDIGNGWDSIKKSIDADDSRWKQKNTFVTKFQQDGIELELHDKLGSMFSSFVATGAWAWTPSSVTFLGEGMNRIEVDCSVSSADNDEDFDVRFEEINVDPKDIETTHGKRKKSTNSTQLTS</sequence>
<evidence type="ECO:0000259" key="2">
    <source>
        <dbReference type="Pfam" id="PF12776"/>
    </source>
</evidence>
<proteinExistence type="predicted"/>
<dbReference type="InParanoid" id="A0A1Q3D355"/>
<dbReference type="Proteomes" id="UP000187406">
    <property type="component" value="Unassembled WGS sequence"/>
</dbReference>
<dbReference type="PANTHER" id="PTHR31704">
    <property type="entry name" value="MYB/SANT-LIKE DNA-BINDING DOMAIN PROTEIN-RELATED"/>
    <property type="match status" value="1"/>
</dbReference>
<dbReference type="Pfam" id="PF12776">
    <property type="entry name" value="Myb_DNA-bind_3"/>
    <property type="match status" value="1"/>
</dbReference>
<reference evidence="4" key="1">
    <citation type="submission" date="2016-04" db="EMBL/GenBank/DDBJ databases">
        <title>Cephalotus genome sequencing.</title>
        <authorList>
            <person name="Fukushima K."/>
            <person name="Hasebe M."/>
            <person name="Fang X."/>
        </authorList>
    </citation>
    <scope>NUCLEOTIDE SEQUENCE [LARGE SCALE GENOMIC DNA]</scope>
    <source>
        <strain evidence="4">cv. St1</strain>
    </source>
</reference>
<name>A0A1Q3D355_CEPFO</name>
<gene>
    <name evidence="3" type="ORF">CFOL_v3_30353</name>
</gene>
<organism evidence="3 4">
    <name type="scientific">Cephalotus follicularis</name>
    <name type="common">Albany pitcher plant</name>
    <dbReference type="NCBI Taxonomy" id="3775"/>
    <lineage>
        <taxon>Eukaryota</taxon>
        <taxon>Viridiplantae</taxon>
        <taxon>Streptophyta</taxon>
        <taxon>Embryophyta</taxon>
        <taxon>Tracheophyta</taxon>
        <taxon>Spermatophyta</taxon>
        <taxon>Magnoliopsida</taxon>
        <taxon>eudicotyledons</taxon>
        <taxon>Gunneridae</taxon>
        <taxon>Pentapetalae</taxon>
        <taxon>rosids</taxon>
        <taxon>fabids</taxon>
        <taxon>Oxalidales</taxon>
        <taxon>Cephalotaceae</taxon>
        <taxon>Cephalotus</taxon>
    </lineage>
</organism>
<dbReference type="AlphaFoldDB" id="A0A1Q3D355"/>
<evidence type="ECO:0000256" key="1">
    <source>
        <dbReference type="SAM" id="MobiDB-lite"/>
    </source>
</evidence>
<comment type="caution">
    <text evidence="3">The sequence shown here is derived from an EMBL/GenBank/DDBJ whole genome shotgun (WGS) entry which is preliminary data.</text>
</comment>
<evidence type="ECO:0000313" key="4">
    <source>
        <dbReference type="Proteomes" id="UP000187406"/>
    </source>
</evidence>
<keyword evidence="4" id="KW-1185">Reference proteome</keyword>
<dbReference type="EMBL" id="BDDD01004093">
    <property type="protein sequence ID" value="GAV86927.1"/>
    <property type="molecule type" value="Genomic_DNA"/>
</dbReference>